<dbReference type="EMBL" id="RKKB01000014">
    <property type="protein sequence ID" value="RPA23760.1"/>
    <property type="molecule type" value="Genomic_DNA"/>
</dbReference>
<evidence type="ECO:0000313" key="2">
    <source>
        <dbReference type="EMBL" id="AZG35883.1"/>
    </source>
</evidence>
<sequence>MKLASLWFIATTLLLSACAHNTAGIAVDSAGQVRVDNSSFANEVAVVDISAIMIADLIKASALIQSQSSTDLRLQYKFTWFDASGLTVEDEASSWKSIKLHGKQQLQVSAVAPNAQATRFEIYVRETFSY</sequence>
<dbReference type="PROSITE" id="PS51257">
    <property type="entry name" value="PROKAR_LIPOPROTEIN"/>
    <property type="match status" value="1"/>
</dbReference>
<feature type="signal peptide" evidence="1">
    <location>
        <begin position="1"/>
        <end position="19"/>
    </location>
</feature>
<evidence type="ECO:0000256" key="1">
    <source>
        <dbReference type="SAM" id="SignalP"/>
    </source>
</evidence>
<dbReference type="Gene3D" id="2.60.40.3230">
    <property type="match status" value="1"/>
</dbReference>
<dbReference type="Pfam" id="PF07233">
    <property type="entry name" value="DUF1425"/>
    <property type="match status" value="1"/>
</dbReference>
<dbReference type="InterPro" id="IPR010824">
    <property type="entry name" value="DUF1425"/>
</dbReference>
<dbReference type="KEGG" id="spsr:EGC80_14015"/>
<dbReference type="AlphaFoldDB" id="A0A3N4DQ54"/>
<accession>A0A3N4DQ54</accession>
<gene>
    <name evidence="3" type="ORF">EGC77_17750</name>
    <name evidence="2" type="ORF">EGC80_14015</name>
</gene>
<reference evidence="5" key="2">
    <citation type="submission" date="2018-11" db="EMBL/GenBank/DDBJ databases">
        <title>Shewanella sp. R106.</title>
        <authorList>
            <person name="Hwang Y.J."/>
            <person name="Hwang C.Y."/>
        </authorList>
    </citation>
    <scope>NUCLEOTIDE SEQUENCE [LARGE SCALE GENOMIC DNA]</scope>
    <source>
        <strain evidence="5">R106</strain>
    </source>
</reference>
<keyword evidence="1" id="KW-0732">Signal</keyword>
<organism evidence="3 5">
    <name type="scientific">Shewanella psychromarinicola</name>
    <dbReference type="NCBI Taxonomy" id="2487742"/>
    <lineage>
        <taxon>Bacteria</taxon>
        <taxon>Pseudomonadati</taxon>
        <taxon>Pseudomonadota</taxon>
        <taxon>Gammaproteobacteria</taxon>
        <taxon>Alteromonadales</taxon>
        <taxon>Shewanellaceae</taxon>
        <taxon>Shewanella</taxon>
    </lineage>
</organism>
<feature type="chain" id="PRO_5017973505" evidence="1">
    <location>
        <begin position="20"/>
        <end position="130"/>
    </location>
</feature>
<reference evidence="2 4" key="1">
    <citation type="submission" date="2018-11" db="EMBL/GenBank/DDBJ databases">
        <title>Shewanella sp. M2.</title>
        <authorList>
            <person name="Hwang Y.J."/>
            <person name="Hwang C.Y."/>
        </authorList>
    </citation>
    <scope>NUCLEOTIDE SEQUENCE [LARGE SCALE GENOMIC DNA]</scope>
    <source>
        <strain evidence="2 4">M2</strain>
    </source>
</reference>
<proteinExistence type="predicted"/>
<dbReference type="Proteomes" id="UP000278855">
    <property type="component" value="Unassembled WGS sequence"/>
</dbReference>
<dbReference type="RefSeq" id="WP_101030709.1">
    <property type="nucleotide sequence ID" value="NZ_CP034073.1"/>
</dbReference>
<dbReference type="InterPro" id="IPR038483">
    <property type="entry name" value="YcfL-like_sf"/>
</dbReference>
<dbReference type="CDD" id="cd09030">
    <property type="entry name" value="DUF1425"/>
    <property type="match status" value="1"/>
</dbReference>
<evidence type="ECO:0000313" key="5">
    <source>
        <dbReference type="Proteomes" id="UP000278855"/>
    </source>
</evidence>
<evidence type="ECO:0000313" key="4">
    <source>
        <dbReference type="Proteomes" id="UP000273778"/>
    </source>
</evidence>
<evidence type="ECO:0000313" key="3">
    <source>
        <dbReference type="EMBL" id="RPA23760.1"/>
    </source>
</evidence>
<keyword evidence="4" id="KW-1185">Reference proteome</keyword>
<name>A0A3N4DQ54_9GAMM</name>
<dbReference type="Proteomes" id="UP000273778">
    <property type="component" value="Chromosome"/>
</dbReference>
<reference evidence="3" key="3">
    <citation type="submission" date="2018-11" db="EMBL/GenBank/DDBJ databases">
        <authorList>
            <person name="Hwang Y.J."/>
            <person name="Hwang C.Y."/>
        </authorList>
    </citation>
    <scope>NUCLEOTIDE SEQUENCE</scope>
    <source>
        <strain evidence="3">R106</strain>
    </source>
</reference>
<dbReference type="OrthoDB" id="5616034at2"/>
<protein>
    <submittedName>
        <fullName evidence="3">DUF1425 domain-containing protein</fullName>
    </submittedName>
</protein>
<dbReference type="EMBL" id="CP034073">
    <property type="protein sequence ID" value="AZG35883.1"/>
    <property type="molecule type" value="Genomic_DNA"/>
</dbReference>